<dbReference type="GeneID" id="97490163"/>
<dbReference type="OrthoDB" id="9813435at2"/>
<evidence type="ECO:0000313" key="3">
    <source>
        <dbReference type="EMBL" id="GGV07401.1"/>
    </source>
</evidence>
<name>A0A8H9HZQ1_KITAU</name>
<comment type="caution">
    <text evidence="3">The sequence shown here is derived from an EMBL/GenBank/DDBJ whole genome shotgun (WGS) entry which is preliminary data.</text>
</comment>
<organism evidence="3 4">
    <name type="scientific">Kitasatospora aureofaciens</name>
    <name type="common">Streptomyces aureofaciens</name>
    <dbReference type="NCBI Taxonomy" id="1894"/>
    <lineage>
        <taxon>Bacteria</taxon>
        <taxon>Bacillati</taxon>
        <taxon>Actinomycetota</taxon>
        <taxon>Actinomycetes</taxon>
        <taxon>Kitasatosporales</taxon>
        <taxon>Streptomycetaceae</taxon>
        <taxon>Kitasatospora</taxon>
    </lineage>
</organism>
<dbReference type="Proteomes" id="UP000610124">
    <property type="component" value="Unassembled WGS sequence"/>
</dbReference>
<gene>
    <name evidence="3" type="ORF">GCM10010502_73130</name>
</gene>
<evidence type="ECO:0000313" key="4">
    <source>
        <dbReference type="Proteomes" id="UP000610124"/>
    </source>
</evidence>
<feature type="signal peptide" evidence="2">
    <location>
        <begin position="1"/>
        <end position="27"/>
    </location>
</feature>
<dbReference type="AlphaFoldDB" id="A0A8H9HZQ1"/>
<accession>A0A8H9HZQ1</accession>
<protein>
    <recommendedName>
        <fullName evidence="5">Secreted protein</fullName>
    </recommendedName>
</protein>
<feature type="region of interest" description="Disordered" evidence="1">
    <location>
        <begin position="38"/>
        <end position="106"/>
    </location>
</feature>
<dbReference type="EMBL" id="BMUB01000044">
    <property type="protein sequence ID" value="GGV07401.1"/>
    <property type="molecule type" value="Genomic_DNA"/>
</dbReference>
<proteinExistence type="predicted"/>
<reference evidence="3" key="2">
    <citation type="submission" date="2020-09" db="EMBL/GenBank/DDBJ databases">
        <authorList>
            <person name="Sun Q."/>
            <person name="Ohkuma M."/>
        </authorList>
    </citation>
    <scope>NUCLEOTIDE SEQUENCE</scope>
    <source>
        <strain evidence="3">JCM 4434</strain>
    </source>
</reference>
<feature type="compositionally biased region" description="Basic and acidic residues" evidence="1">
    <location>
        <begin position="93"/>
        <end position="106"/>
    </location>
</feature>
<feature type="compositionally biased region" description="Basic and acidic residues" evidence="1">
    <location>
        <begin position="46"/>
        <end position="58"/>
    </location>
</feature>
<keyword evidence="2" id="KW-0732">Signal</keyword>
<feature type="chain" id="PRO_5034521112" description="Secreted protein" evidence="2">
    <location>
        <begin position="28"/>
        <end position="540"/>
    </location>
</feature>
<sequence length="540" mass="58900">MHLSRAMRSVVAVASMGATLVAAPAWAAPPAAGAVLKPAVHGQAPRSDDSGPALHHDTSPPLRELGQTSGQHRSAPGVTRPGNAPHPSLTKGVRPDRVVQDRDGNRDQIHLDVSFDGIREAGGVPPDPNASVGSSQIVEITNYDLAVYSKTGATLLGPLRTQTLFSGFGGPCETSQNVDIGDPVVRWDSLAHRWIINQFALDETGTTNRLCVAVSTTEDATGEYYRYDFGYQHFIDHPKVSVWPDAYYAAFTGGAFFEACAWDRQRMLRGADADQQCYTIASPTIPLGSDLDGTTPPPQGEPNLLMALNPASNSLQYWRFHVDWADQTRTAVTGPGELRVAPYNPACVRTDPTRCVPQAGTTQKLDSLSYSAMYRLAYRNFGDHQSLVVNHAVDVPGSVGVRWYELRLDHGRPVVHQQSTYAPGPSYRWMGSAAQDKDGDIALGYSASSSQDHPSIRATGRLAHDPRNEMTFRETTVWTGTGSQTGSNRWGDYTSMAIDPVDDCTFWYTNQYQPADGTGNWNTRIASFQLSDRCDRHRHG</sequence>
<dbReference type="RefSeq" id="WP_141763709.1">
    <property type="nucleotide sequence ID" value="NZ_BMUB01000044.1"/>
</dbReference>
<evidence type="ECO:0008006" key="5">
    <source>
        <dbReference type="Google" id="ProtNLM"/>
    </source>
</evidence>
<reference evidence="3" key="1">
    <citation type="journal article" date="2014" name="Int. J. Syst. Evol. Microbiol.">
        <title>Complete genome sequence of Corynebacterium casei LMG S-19264T (=DSM 44701T), isolated from a smear-ripened cheese.</title>
        <authorList>
            <consortium name="US DOE Joint Genome Institute (JGI-PGF)"/>
            <person name="Walter F."/>
            <person name="Albersmeier A."/>
            <person name="Kalinowski J."/>
            <person name="Ruckert C."/>
        </authorList>
    </citation>
    <scope>NUCLEOTIDE SEQUENCE</scope>
    <source>
        <strain evidence="3">JCM 4434</strain>
    </source>
</reference>
<evidence type="ECO:0000256" key="1">
    <source>
        <dbReference type="SAM" id="MobiDB-lite"/>
    </source>
</evidence>
<evidence type="ECO:0000256" key="2">
    <source>
        <dbReference type="SAM" id="SignalP"/>
    </source>
</evidence>